<dbReference type="RefSeq" id="WP_276235264.1">
    <property type="nucleotide sequence ID" value="NZ_CP119802.1"/>
</dbReference>
<dbReference type="GeneID" id="79265928"/>
<evidence type="ECO:0000313" key="3">
    <source>
        <dbReference type="Proteomes" id="UP001596398"/>
    </source>
</evidence>
<dbReference type="EMBL" id="JBHTAP010000001">
    <property type="protein sequence ID" value="MFC7234261.1"/>
    <property type="molecule type" value="Genomic_DNA"/>
</dbReference>
<accession>A0ABD5ZLH6</accession>
<name>A0ABD5ZLH6_9EURY</name>
<keyword evidence="1" id="KW-0472">Membrane</keyword>
<evidence type="ECO:0000256" key="1">
    <source>
        <dbReference type="SAM" id="Phobius"/>
    </source>
</evidence>
<evidence type="ECO:0000313" key="2">
    <source>
        <dbReference type="EMBL" id="MFC7234261.1"/>
    </source>
</evidence>
<proteinExistence type="predicted"/>
<keyword evidence="1" id="KW-1133">Transmembrane helix</keyword>
<comment type="caution">
    <text evidence="2">The sequence shown here is derived from an EMBL/GenBank/DDBJ whole genome shotgun (WGS) entry which is preliminary data.</text>
</comment>
<feature type="transmembrane region" description="Helical" evidence="1">
    <location>
        <begin position="80"/>
        <end position="101"/>
    </location>
</feature>
<keyword evidence="1" id="KW-0812">Transmembrane</keyword>
<keyword evidence="3" id="KW-1185">Reference proteome</keyword>
<dbReference type="AlphaFoldDB" id="A0ABD5ZLH6"/>
<reference evidence="2 3" key="1">
    <citation type="journal article" date="2019" name="Int. J. Syst. Evol. Microbiol.">
        <title>The Global Catalogue of Microorganisms (GCM) 10K type strain sequencing project: providing services to taxonomists for standard genome sequencing and annotation.</title>
        <authorList>
            <consortium name="The Broad Institute Genomics Platform"/>
            <consortium name="The Broad Institute Genome Sequencing Center for Infectious Disease"/>
            <person name="Wu L."/>
            <person name="Ma J."/>
        </authorList>
    </citation>
    <scope>NUCLEOTIDE SEQUENCE [LARGE SCALE GENOMIC DNA]</scope>
    <source>
        <strain evidence="2 3">DT85</strain>
    </source>
</reference>
<gene>
    <name evidence="2" type="ORF">ACFQJ4_02915</name>
</gene>
<feature type="transmembrane region" description="Helical" evidence="1">
    <location>
        <begin position="113"/>
        <end position="133"/>
    </location>
</feature>
<dbReference type="Proteomes" id="UP001596398">
    <property type="component" value="Unassembled WGS sequence"/>
</dbReference>
<sequence>MPPGESARDLVEPHLATGEEPRAVRTDEGRVTVVTDRRLVRASEHGVDGREATDVESVMLASPHVLGARIRTRPEPDPEWGQAGLGGLFAAVGVLLGYAAVAGGVLGPLLPDGFGLVLGLAALVLVPSGMYLASDALRTEDGHVEVRVLSTGEDTVVRLPTGAGGIANAVSTVVGGE</sequence>
<organism evidence="2 3">
    <name type="scientific">Halosegnis marinus</name>
    <dbReference type="NCBI Taxonomy" id="3034023"/>
    <lineage>
        <taxon>Archaea</taxon>
        <taxon>Methanobacteriati</taxon>
        <taxon>Methanobacteriota</taxon>
        <taxon>Stenosarchaea group</taxon>
        <taxon>Halobacteria</taxon>
        <taxon>Halobacteriales</taxon>
        <taxon>Natronomonadaceae</taxon>
        <taxon>Halosegnis</taxon>
    </lineage>
</organism>
<protein>
    <submittedName>
        <fullName evidence="2">Uncharacterized protein</fullName>
    </submittedName>
</protein>